<evidence type="ECO:0000256" key="7">
    <source>
        <dbReference type="ARBA" id="ARBA00023004"/>
    </source>
</evidence>
<dbReference type="Proteomes" id="UP001501153">
    <property type="component" value="Unassembled WGS sequence"/>
</dbReference>
<gene>
    <name evidence="10" type="ORF">GCM10023185_34990</name>
</gene>
<dbReference type="PROSITE" id="PS51007">
    <property type="entry name" value="CYTC"/>
    <property type="match status" value="1"/>
</dbReference>
<reference evidence="11" key="1">
    <citation type="journal article" date="2019" name="Int. J. Syst. Evol. Microbiol.">
        <title>The Global Catalogue of Microorganisms (GCM) 10K type strain sequencing project: providing services to taxonomists for standard genome sequencing and annotation.</title>
        <authorList>
            <consortium name="The Broad Institute Genomics Platform"/>
            <consortium name="The Broad Institute Genome Sequencing Center for Infectious Disease"/>
            <person name="Wu L."/>
            <person name="Ma J."/>
        </authorList>
    </citation>
    <scope>NUCLEOTIDE SEQUENCE [LARGE SCALE GENOMIC DNA]</scope>
    <source>
        <strain evidence="11">JCM 17923</strain>
    </source>
</reference>
<comment type="subcellular location">
    <subcellularLocation>
        <location evidence="1">Periplasm</location>
    </subcellularLocation>
</comment>
<dbReference type="PANTHER" id="PTHR30600">
    <property type="entry name" value="CYTOCHROME C PEROXIDASE-RELATED"/>
    <property type="match status" value="1"/>
</dbReference>
<dbReference type="GO" id="GO:0004601">
    <property type="term" value="F:peroxidase activity"/>
    <property type="evidence" value="ECO:0007669"/>
    <property type="project" value="UniProtKB-KW"/>
</dbReference>
<evidence type="ECO:0000313" key="11">
    <source>
        <dbReference type="Proteomes" id="UP001501153"/>
    </source>
</evidence>
<proteinExistence type="predicted"/>
<keyword evidence="11" id="KW-1185">Reference proteome</keyword>
<keyword evidence="5" id="KW-0574">Periplasm</keyword>
<keyword evidence="10" id="KW-0575">Peroxidase</keyword>
<evidence type="ECO:0000313" key="10">
    <source>
        <dbReference type="EMBL" id="GAA4365024.1"/>
    </source>
</evidence>
<evidence type="ECO:0000256" key="4">
    <source>
        <dbReference type="ARBA" id="ARBA00022729"/>
    </source>
</evidence>
<dbReference type="InterPro" id="IPR051395">
    <property type="entry name" value="Cytochrome_c_Peroxidase/MauG"/>
</dbReference>
<dbReference type="PIRSF" id="PIRSF000294">
    <property type="entry name" value="Cytochrome-c_peroxidase"/>
    <property type="match status" value="1"/>
</dbReference>
<evidence type="ECO:0000256" key="2">
    <source>
        <dbReference type="ARBA" id="ARBA00022617"/>
    </source>
</evidence>
<evidence type="ECO:0000256" key="6">
    <source>
        <dbReference type="ARBA" id="ARBA00023002"/>
    </source>
</evidence>
<keyword evidence="6" id="KW-0560">Oxidoreductase</keyword>
<keyword evidence="2 8" id="KW-0349">Heme</keyword>
<accession>A0ABP8IP89</accession>
<organism evidence="10 11">
    <name type="scientific">Hymenobacter saemangeumensis</name>
    <dbReference type="NCBI Taxonomy" id="1084522"/>
    <lineage>
        <taxon>Bacteria</taxon>
        <taxon>Pseudomonadati</taxon>
        <taxon>Bacteroidota</taxon>
        <taxon>Cytophagia</taxon>
        <taxon>Cytophagales</taxon>
        <taxon>Hymenobacteraceae</taxon>
        <taxon>Hymenobacter</taxon>
    </lineage>
</organism>
<dbReference type="InterPro" id="IPR036909">
    <property type="entry name" value="Cyt_c-like_dom_sf"/>
</dbReference>
<dbReference type="SUPFAM" id="SSF46626">
    <property type="entry name" value="Cytochrome c"/>
    <property type="match status" value="2"/>
</dbReference>
<dbReference type="Gene3D" id="1.10.760.10">
    <property type="entry name" value="Cytochrome c-like domain"/>
    <property type="match status" value="2"/>
</dbReference>
<evidence type="ECO:0000256" key="1">
    <source>
        <dbReference type="ARBA" id="ARBA00004418"/>
    </source>
</evidence>
<evidence type="ECO:0000256" key="3">
    <source>
        <dbReference type="ARBA" id="ARBA00022723"/>
    </source>
</evidence>
<protein>
    <submittedName>
        <fullName evidence="10">Cytochrome c peroxidase</fullName>
    </submittedName>
</protein>
<dbReference type="InterPro" id="IPR009056">
    <property type="entry name" value="Cyt_c-like_dom"/>
</dbReference>
<dbReference type="Pfam" id="PF03150">
    <property type="entry name" value="CCP_MauG"/>
    <property type="match status" value="1"/>
</dbReference>
<sequence length="383" mass="40348">MLSTAWALAVGFFLLVACQKEEEGPVSAAATAGFSALPLSVPAPADNPSTLAKVALGRVLFWDPVLSGGKDVSCASCHHPAAGYADGLDLAVGVNGQGTGAARRFRSPNSIPFGPRNTPSVLNTAFNGMMADGSSQPSAAPMFWDNRALSLESQALGPLANFSEMRGHQYSEALALDSLVARLRGIAEYQRLFSAAFGGSTPITAGNLAKALACFERTLVSTDTPFDRYLRGDKTALSDEQVRGLNAFVQSGCNKCHSGPMLSDYQLHVLGVVDNEKNQVSDSGPNGSYAFRTPSLRNLAFTAPYMHSGKLPDLQAVLRFYDPGPGPRPPLNPNVAPNQRDPLLNVRVTDPQAIIAFLGALSSSSFDQTIPARVPSGLRVGGN</sequence>
<dbReference type="InterPro" id="IPR026259">
    <property type="entry name" value="MauG/Cytc_peroxidase"/>
</dbReference>
<dbReference type="InterPro" id="IPR004852">
    <property type="entry name" value="Di-haem_cyt_c_peroxidsae"/>
</dbReference>
<evidence type="ECO:0000256" key="8">
    <source>
        <dbReference type="PROSITE-ProRule" id="PRU00433"/>
    </source>
</evidence>
<evidence type="ECO:0000259" key="9">
    <source>
        <dbReference type="PROSITE" id="PS51007"/>
    </source>
</evidence>
<feature type="domain" description="Cytochrome c" evidence="9">
    <location>
        <begin position="239"/>
        <end position="351"/>
    </location>
</feature>
<comment type="caution">
    <text evidence="10">The sequence shown here is derived from an EMBL/GenBank/DDBJ whole genome shotgun (WGS) entry which is preliminary data.</text>
</comment>
<dbReference type="EMBL" id="BAABGZ010000073">
    <property type="protein sequence ID" value="GAA4365024.1"/>
    <property type="molecule type" value="Genomic_DNA"/>
</dbReference>
<evidence type="ECO:0000256" key="5">
    <source>
        <dbReference type="ARBA" id="ARBA00022764"/>
    </source>
</evidence>
<name>A0ABP8IP89_9BACT</name>
<keyword evidence="7 8" id="KW-0408">Iron</keyword>
<keyword evidence="4" id="KW-0732">Signal</keyword>
<keyword evidence="3 8" id="KW-0479">Metal-binding</keyword>